<dbReference type="InterPro" id="IPR001509">
    <property type="entry name" value="Epimerase_deHydtase"/>
</dbReference>
<dbReference type="InterPro" id="IPR050177">
    <property type="entry name" value="Lipid_A_modif_metabolic_enz"/>
</dbReference>
<dbReference type="EMBL" id="JABSTU010000008">
    <property type="protein sequence ID" value="KAH8023428.1"/>
    <property type="molecule type" value="Genomic_DNA"/>
</dbReference>
<feature type="domain" description="NAD-dependent epimerase/dehydratase" evidence="1">
    <location>
        <begin position="49"/>
        <end position="212"/>
    </location>
</feature>
<dbReference type="Pfam" id="PF01370">
    <property type="entry name" value="Epimerase"/>
    <property type="match status" value="1"/>
</dbReference>
<organism evidence="2 3">
    <name type="scientific">Rhipicephalus microplus</name>
    <name type="common">Cattle tick</name>
    <name type="synonym">Boophilus microplus</name>
    <dbReference type="NCBI Taxonomy" id="6941"/>
    <lineage>
        <taxon>Eukaryota</taxon>
        <taxon>Metazoa</taxon>
        <taxon>Ecdysozoa</taxon>
        <taxon>Arthropoda</taxon>
        <taxon>Chelicerata</taxon>
        <taxon>Arachnida</taxon>
        <taxon>Acari</taxon>
        <taxon>Parasitiformes</taxon>
        <taxon>Ixodida</taxon>
        <taxon>Ixodoidea</taxon>
        <taxon>Ixodidae</taxon>
        <taxon>Rhipicephalinae</taxon>
        <taxon>Rhipicephalus</taxon>
        <taxon>Boophilus</taxon>
    </lineage>
</organism>
<reference evidence="2" key="1">
    <citation type="journal article" date="2020" name="Cell">
        <title>Large-Scale Comparative Analyses of Tick Genomes Elucidate Their Genetic Diversity and Vector Capacities.</title>
        <authorList>
            <consortium name="Tick Genome and Microbiome Consortium (TIGMIC)"/>
            <person name="Jia N."/>
            <person name="Wang J."/>
            <person name="Shi W."/>
            <person name="Du L."/>
            <person name="Sun Y."/>
            <person name="Zhan W."/>
            <person name="Jiang J.F."/>
            <person name="Wang Q."/>
            <person name="Zhang B."/>
            <person name="Ji P."/>
            <person name="Bell-Sakyi L."/>
            <person name="Cui X.M."/>
            <person name="Yuan T.T."/>
            <person name="Jiang B.G."/>
            <person name="Yang W.F."/>
            <person name="Lam T.T."/>
            <person name="Chang Q.C."/>
            <person name="Ding S.J."/>
            <person name="Wang X.J."/>
            <person name="Zhu J.G."/>
            <person name="Ruan X.D."/>
            <person name="Zhao L."/>
            <person name="Wei J.T."/>
            <person name="Ye R.Z."/>
            <person name="Que T.C."/>
            <person name="Du C.H."/>
            <person name="Zhou Y.H."/>
            <person name="Cheng J.X."/>
            <person name="Dai P.F."/>
            <person name="Guo W.B."/>
            <person name="Han X.H."/>
            <person name="Huang E.J."/>
            <person name="Li L.F."/>
            <person name="Wei W."/>
            <person name="Gao Y.C."/>
            <person name="Liu J.Z."/>
            <person name="Shao H.Z."/>
            <person name="Wang X."/>
            <person name="Wang C.C."/>
            <person name="Yang T.C."/>
            <person name="Huo Q.B."/>
            <person name="Li W."/>
            <person name="Chen H.Y."/>
            <person name="Chen S.E."/>
            <person name="Zhou L.G."/>
            <person name="Ni X.B."/>
            <person name="Tian J.H."/>
            <person name="Sheng Y."/>
            <person name="Liu T."/>
            <person name="Pan Y.S."/>
            <person name="Xia L.Y."/>
            <person name="Li J."/>
            <person name="Zhao F."/>
            <person name="Cao W.C."/>
        </authorList>
    </citation>
    <scope>NUCLEOTIDE SEQUENCE</scope>
    <source>
        <strain evidence="2">Rmic-2018</strain>
    </source>
</reference>
<name>A0A9J6DN18_RHIMP</name>
<dbReference type="PANTHER" id="PTHR43245:SF11">
    <property type="entry name" value="LD23561P"/>
    <property type="match status" value="1"/>
</dbReference>
<accession>A0A9J6DN18</accession>
<dbReference type="PANTHER" id="PTHR43245">
    <property type="entry name" value="BIFUNCTIONAL POLYMYXIN RESISTANCE PROTEIN ARNA"/>
    <property type="match status" value="1"/>
</dbReference>
<sequence length="248" mass="27961">MTSIQDPVQAPTPSTPIYCTVQNPLMPSPFHGEQHEDVDDWLTAFEDPEGPYDFVINLAAETKINLPECVYEEGILKLSRNCAKEALAHHPKRYIEISSGHMYAEGKKPAQENSSLDPWTITAQLKRAVEEDLKEMKDLDYVILRPAIVYGVADKHGIVPRILVGAVYKHLKETMKLLWTKDLKMDTVHVSDLCRAIWHVCLHGKSGDIYNVVDQGNTKYYSVAARESVATTHVFVDTAVLFLIRKNS</sequence>
<dbReference type="VEuPathDB" id="VectorBase:LOC119172394"/>
<dbReference type="Gene3D" id="3.40.50.720">
    <property type="entry name" value="NAD(P)-binding Rossmann-like Domain"/>
    <property type="match status" value="1"/>
</dbReference>
<keyword evidence="3" id="KW-1185">Reference proteome</keyword>
<dbReference type="AlphaFoldDB" id="A0A9J6DN18"/>
<proteinExistence type="predicted"/>
<dbReference type="Proteomes" id="UP000821866">
    <property type="component" value="Chromosome 6"/>
</dbReference>
<dbReference type="InterPro" id="IPR036291">
    <property type="entry name" value="NAD(P)-bd_dom_sf"/>
</dbReference>
<dbReference type="SUPFAM" id="SSF51735">
    <property type="entry name" value="NAD(P)-binding Rossmann-fold domains"/>
    <property type="match status" value="1"/>
</dbReference>
<evidence type="ECO:0000259" key="1">
    <source>
        <dbReference type="Pfam" id="PF01370"/>
    </source>
</evidence>
<evidence type="ECO:0000313" key="3">
    <source>
        <dbReference type="Proteomes" id="UP000821866"/>
    </source>
</evidence>
<protein>
    <recommendedName>
        <fullName evidence="1">NAD-dependent epimerase/dehydratase domain-containing protein</fullName>
    </recommendedName>
</protein>
<comment type="caution">
    <text evidence="2">The sequence shown here is derived from an EMBL/GenBank/DDBJ whole genome shotgun (WGS) entry which is preliminary data.</text>
</comment>
<reference evidence="2" key="2">
    <citation type="submission" date="2021-09" db="EMBL/GenBank/DDBJ databases">
        <authorList>
            <person name="Jia N."/>
            <person name="Wang J."/>
            <person name="Shi W."/>
            <person name="Du L."/>
            <person name="Sun Y."/>
            <person name="Zhan W."/>
            <person name="Jiang J."/>
            <person name="Wang Q."/>
            <person name="Zhang B."/>
            <person name="Ji P."/>
            <person name="Sakyi L.B."/>
            <person name="Cui X."/>
            <person name="Yuan T."/>
            <person name="Jiang B."/>
            <person name="Yang W."/>
            <person name="Lam T.T.-Y."/>
            <person name="Chang Q."/>
            <person name="Ding S."/>
            <person name="Wang X."/>
            <person name="Zhu J."/>
            <person name="Ruan X."/>
            <person name="Zhao L."/>
            <person name="Wei J."/>
            <person name="Que T."/>
            <person name="Du C."/>
            <person name="Cheng J."/>
            <person name="Dai P."/>
            <person name="Han X."/>
            <person name="Huang E."/>
            <person name="Gao Y."/>
            <person name="Liu J."/>
            <person name="Shao H."/>
            <person name="Ye R."/>
            <person name="Li L."/>
            <person name="Wei W."/>
            <person name="Wang X."/>
            <person name="Wang C."/>
            <person name="Huo Q."/>
            <person name="Li W."/>
            <person name="Guo W."/>
            <person name="Chen H."/>
            <person name="Chen S."/>
            <person name="Zhou L."/>
            <person name="Zhou L."/>
            <person name="Ni X."/>
            <person name="Tian J."/>
            <person name="Zhou Y."/>
            <person name="Sheng Y."/>
            <person name="Liu T."/>
            <person name="Pan Y."/>
            <person name="Xia L."/>
            <person name="Li J."/>
            <person name="Zhao F."/>
            <person name="Cao W."/>
        </authorList>
    </citation>
    <scope>NUCLEOTIDE SEQUENCE</scope>
    <source>
        <strain evidence="2">Rmic-2018</strain>
        <tissue evidence="2">Larvae</tissue>
    </source>
</reference>
<evidence type="ECO:0000313" key="2">
    <source>
        <dbReference type="EMBL" id="KAH8023428.1"/>
    </source>
</evidence>
<gene>
    <name evidence="2" type="ORF">HPB51_014543</name>
</gene>